<protein>
    <submittedName>
        <fullName evidence="5">Two-component system, regulatory protein</fullName>
    </submittedName>
</protein>
<dbReference type="InterPro" id="IPR011006">
    <property type="entry name" value="CheY-like_superfamily"/>
</dbReference>
<comment type="caution">
    <text evidence="2">Lacks conserved residue(s) required for the propagation of feature annotation.</text>
</comment>
<accession>A0A017T841</accession>
<feature type="domain" description="Response regulatory" evidence="4">
    <location>
        <begin position="32"/>
        <end position="154"/>
    </location>
</feature>
<dbReference type="AlphaFoldDB" id="A0A017T841"/>
<evidence type="ECO:0000256" key="1">
    <source>
        <dbReference type="ARBA" id="ARBA00022553"/>
    </source>
</evidence>
<dbReference type="STRING" id="1192034.CAP_3781"/>
<dbReference type="EMBL" id="ASRX01000028">
    <property type="protein sequence ID" value="EYF04970.1"/>
    <property type="molecule type" value="Genomic_DNA"/>
</dbReference>
<dbReference type="SUPFAM" id="SSF52172">
    <property type="entry name" value="CheY-like"/>
    <property type="match status" value="1"/>
</dbReference>
<reference evidence="5 6" key="1">
    <citation type="submission" date="2013-05" db="EMBL/GenBank/DDBJ databases">
        <title>Genome assembly of Chondromyces apiculatus DSM 436.</title>
        <authorList>
            <person name="Sharma G."/>
            <person name="Khatri I."/>
            <person name="Kaur C."/>
            <person name="Mayilraj S."/>
            <person name="Subramanian S."/>
        </authorList>
    </citation>
    <scope>NUCLEOTIDE SEQUENCE [LARGE SCALE GENOMIC DNA]</scope>
    <source>
        <strain evidence="5 6">DSM 436</strain>
    </source>
</reference>
<proteinExistence type="predicted"/>
<feature type="compositionally biased region" description="Polar residues" evidence="3">
    <location>
        <begin position="1"/>
        <end position="18"/>
    </location>
</feature>
<keyword evidence="6" id="KW-1185">Reference proteome</keyword>
<sequence length="169" mass="18598">MSTSTPHDLALSSGTRPTSGERGSRCPSARAHVLLAEQDNEVLRLLSYALRRDGHAVTEVRSGEELLAYLERAETHRLMFEPPDVIVSGVQLPGVSEGDVLEGLQRVCRSVPIICITAFNDRDLQAKARVLGALAVFRKPFDLDDLRTVVLNLARLPRDLCPTENEEIA</sequence>
<dbReference type="PANTHER" id="PTHR44591:SF3">
    <property type="entry name" value="RESPONSE REGULATORY DOMAIN-CONTAINING PROTEIN"/>
    <property type="match status" value="1"/>
</dbReference>
<gene>
    <name evidence="5" type="ORF">CAP_3781</name>
</gene>
<dbReference type="PANTHER" id="PTHR44591">
    <property type="entry name" value="STRESS RESPONSE REGULATOR PROTEIN 1"/>
    <property type="match status" value="1"/>
</dbReference>
<dbReference type="InterPro" id="IPR001789">
    <property type="entry name" value="Sig_transdc_resp-reg_receiver"/>
</dbReference>
<dbReference type="Pfam" id="PF00072">
    <property type="entry name" value="Response_reg"/>
    <property type="match status" value="1"/>
</dbReference>
<dbReference type="OrthoDB" id="9788090at2"/>
<evidence type="ECO:0000256" key="2">
    <source>
        <dbReference type="PROSITE-ProRule" id="PRU00169"/>
    </source>
</evidence>
<keyword evidence="1" id="KW-0597">Phosphoprotein</keyword>
<evidence type="ECO:0000313" key="6">
    <source>
        <dbReference type="Proteomes" id="UP000019678"/>
    </source>
</evidence>
<organism evidence="5 6">
    <name type="scientific">Chondromyces apiculatus DSM 436</name>
    <dbReference type="NCBI Taxonomy" id="1192034"/>
    <lineage>
        <taxon>Bacteria</taxon>
        <taxon>Pseudomonadati</taxon>
        <taxon>Myxococcota</taxon>
        <taxon>Polyangia</taxon>
        <taxon>Polyangiales</taxon>
        <taxon>Polyangiaceae</taxon>
        <taxon>Chondromyces</taxon>
    </lineage>
</organism>
<dbReference type="RefSeq" id="WP_052375517.1">
    <property type="nucleotide sequence ID" value="NZ_ASRX01000028.1"/>
</dbReference>
<dbReference type="PROSITE" id="PS50110">
    <property type="entry name" value="RESPONSE_REGULATORY"/>
    <property type="match status" value="1"/>
</dbReference>
<dbReference type="eggNOG" id="COG2204">
    <property type="taxonomic scope" value="Bacteria"/>
</dbReference>
<evidence type="ECO:0000256" key="3">
    <source>
        <dbReference type="SAM" id="MobiDB-lite"/>
    </source>
</evidence>
<evidence type="ECO:0000259" key="4">
    <source>
        <dbReference type="PROSITE" id="PS50110"/>
    </source>
</evidence>
<dbReference type="GO" id="GO:0000160">
    <property type="term" value="P:phosphorelay signal transduction system"/>
    <property type="evidence" value="ECO:0007669"/>
    <property type="project" value="InterPro"/>
</dbReference>
<dbReference type="Proteomes" id="UP000019678">
    <property type="component" value="Unassembled WGS sequence"/>
</dbReference>
<dbReference type="SMART" id="SM00448">
    <property type="entry name" value="REC"/>
    <property type="match status" value="1"/>
</dbReference>
<name>A0A017T841_9BACT</name>
<dbReference type="Gene3D" id="3.40.50.2300">
    <property type="match status" value="1"/>
</dbReference>
<dbReference type="CDD" id="cd00156">
    <property type="entry name" value="REC"/>
    <property type="match status" value="1"/>
</dbReference>
<feature type="region of interest" description="Disordered" evidence="3">
    <location>
        <begin position="1"/>
        <end position="26"/>
    </location>
</feature>
<dbReference type="InterPro" id="IPR050595">
    <property type="entry name" value="Bact_response_regulator"/>
</dbReference>
<evidence type="ECO:0000313" key="5">
    <source>
        <dbReference type="EMBL" id="EYF04970.1"/>
    </source>
</evidence>
<comment type="caution">
    <text evidence="5">The sequence shown here is derived from an EMBL/GenBank/DDBJ whole genome shotgun (WGS) entry which is preliminary data.</text>
</comment>